<reference evidence="7" key="1">
    <citation type="journal article" date="2014" name="Front. Microbiol.">
        <title>High frequency of phylogenetically diverse reductive dehalogenase-homologous genes in deep subseafloor sedimentary metagenomes.</title>
        <authorList>
            <person name="Kawai M."/>
            <person name="Futagami T."/>
            <person name="Toyoda A."/>
            <person name="Takaki Y."/>
            <person name="Nishi S."/>
            <person name="Hori S."/>
            <person name="Arai W."/>
            <person name="Tsubouchi T."/>
            <person name="Morono Y."/>
            <person name="Uchiyama I."/>
            <person name="Ito T."/>
            <person name="Fujiyama A."/>
            <person name="Inagaki F."/>
            <person name="Takami H."/>
        </authorList>
    </citation>
    <scope>NUCLEOTIDE SEQUENCE</scope>
    <source>
        <strain evidence="7">Expedition CK06-06</strain>
    </source>
</reference>
<evidence type="ECO:0000256" key="2">
    <source>
        <dbReference type="ARBA" id="ARBA00022448"/>
    </source>
</evidence>
<comment type="subcellular location">
    <subcellularLocation>
        <location evidence="1">Membrane</location>
        <topology evidence="1">Multi-pass membrane protein</topology>
    </subcellularLocation>
</comment>
<evidence type="ECO:0000256" key="6">
    <source>
        <dbReference type="SAM" id="Phobius"/>
    </source>
</evidence>
<keyword evidence="3 6" id="KW-0812">Transmembrane</keyword>
<dbReference type="PANTHER" id="PTHR11101">
    <property type="entry name" value="PHOSPHATE TRANSPORTER"/>
    <property type="match status" value="1"/>
</dbReference>
<feature type="non-terminal residue" evidence="7">
    <location>
        <position position="228"/>
    </location>
</feature>
<gene>
    <name evidence="7" type="ORF">S06H3_19340</name>
</gene>
<dbReference type="GO" id="GO:0005315">
    <property type="term" value="F:phosphate transmembrane transporter activity"/>
    <property type="evidence" value="ECO:0007669"/>
    <property type="project" value="InterPro"/>
</dbReference>
<feature type="transmembrane region" description="Helical" evidence="6">
    <location>
        <begin position="131"/>
        <end position="154"/>
    </location>
</feature>
<evidence type="ECO:0000313" key="7">
    <source>
        <dbReference type="EMBL" id="GAI05255.1"/>
    </source>
</evidence>
<evidence type="ECO:0000256" key="1">
    <source>
        <dbReference type="ARBA" id="ARBA00004141"/>
    </source>
</evidence>
<dbReference type="GO" id="GO:0016020">
    <property type="term" value="C:membrane"/>
    <property type="evidence" value="ECO:0007669"/>
    <property type="project" value="UniProtKB-SubCell"/>
</dbReference>
<feature type="transmembrane region" description="Helical" evidence="6">
    <location>
        <begin position="166"/>
        <end position="183"/>
    </location>
</feature>
<keyword evidence="2" id="KW-0813">Transport</keyword>
<evidence type="ECO:0000256" key="3">
    <source>
        <dbReference type="ARBA" id="ARBA00022692"/>
    </source>
</evidence>
<keyword evidence="5 6" id="KW-0472">Membrane</keyword>
<sequence>MWQLIVLFVAGAYVGWSVGANDAGDCIGTSVGSGLLSYRRAIVLVALFVVIGALLQGKNVMETVGKGIVTVELPASAIFAAMFSAGLFVTLATFFKLPVSTSQAIVGGVVGVGLAAGADVNLSKLVTIAEVWVICPFLTGILAFVFYHGLAFLLRRLRRPRLWDHALEVLLILSACYVSFSLGANDVGNSVGPIANLGVSPTWLLLLGGVSLAVGALTFGRRVTETVG</sequence>
<dbReference type="GO" id="GO:0035435">
    <property type="term" value="P:phosphate ion transmembrane transport"/>
    <property type="evidence" value="ECO:0007669"/>
    <property type="project" value="TreeGrafter"/>
</dbReference>
<name>X1LS68_9ZZZZ</name>
<proteinExistence type="predicted"/>
<dbReference type="InterPro" id="IPR001204">
    <property type="entry name" value="Phos_transporter"/>
</dbReference>
<evidence type="ECO:0000256" key="4">
    <source>
        <dbReference type="ARBA" id="ARBA00022989"/>
    </source>
</evidence>
<dbReference type="PANTHER" id="PTHR11101:SF80">
    <property type="entry name" value="PHOSPHATE TRANSPORTER"/>
    <property type="match status" value="1"/>
</dbReference>
<organism evidence="7">
    <name type="scientific">marine sediment metagenome</name>
    <dbReference type="NCBI Taxonomy" id="412755"/>
    <lineage>
        <taxon>unclassified sequences</taxon>
        <taxon>metagenomes</taxon>
        <taxon>ecological metagenomes</taxon>
    </lineage>
</organism>
<dbReference type="EMBL" id="BARV01009893">
    <property type="protein sequence ID" value="GAI05255.1"/>
    <property type="molecule type" value="Genomic_DNA"/>
</dbReference>
<feature type="transmembrane region" description="Helical" evidence="6">
    <location>
        <begin position="76"/>
        <end position="95"/>
    </location>
</feature>
<protein>
    <recommendedName>
        <fullName evidence="8">Inorganic phosphate transporter</fullName>
    </recommendedName>
</protein>
<evidence type="ECO:0000256" key="5">
    <source>
        <dbReference type="ARBA" id="ARBA00023136"/>
    </source>
</evidence>
<dbReference type="AlphaFoldDB" id="X1LS68"/>
<feature type="transmembrane region" description="Helical" evidence="6">
    <location>
        <begin position="36"/>
        <end position="55"/>
    </location>
</feature>
<evidence type="ECO:0008006" key="8">
    <source>
        <dbReference type="Google" id="ProtNLM"/>
    </source>
</evidence>
<comment type="caution">
    <text evidence="7">The sequence shown here is derived from an EMBL/GenBank/DDBJ whole genome shotgun (WGS) entry which is preliminary data.</text>
</comment>
<accession>X1LS68</accession>
<dbReference type="Pfam" id="PF01384">
    <property type="entry name" value="PHO4"/>
    <property type="match status" value="1"/>
</dbReference>
<keyword evidence="4 6" id="KW-1133">Transmembrane helix</keyword>
<feature type="transmembrane region" description="Helical" evidence="6">
    <location>
        <begin position="203"/>
        <end position="220"/>
    </location>
</feature>